<feature type="region of interest" description="Disordered" evidence="1">
    <location>
        <begin position="1"/>
        <end position="25"/>
    </location>
</feature>
<protein>
    <submittedName>
        <fullName evidence="2">Uncharacterized protein</fullName>
    </submittedName>
</protein>
<evidence type="ECO:0000256" key="1">
    <source>
        <dbReference type="SAM" id="MobiDB-lite"/>
    </source>
</evidence>
<dbReference type="Proteomes" id="UP001424459">
    <property type="component" value="Unassembled WGS sequence"/>
</dbReference>
<evidence type="ECO:0000313" key="2">
    <source>
        <dbReference type="EMBL" id="GAA4033629.1"/>
    </source>
</evidence>
<comment type="caution">
    <text evidence="2">The sequence shown here is derived from an EMBL/GenBank/DDBJ whole genome shotgun (WGS) entry which is preliminary data.</text>
</comment>
<dbReference type="EMBL" id="BAABBR010000001">
    <property type="protein sequence ID" value="GAA4033629.1"/>
    <property type="molecule type" value="Genomic_DNA"/>
</dbReference>
<evidence type="ECO:0000313" key="3">
    <source>
        <dbReference type="Proteomes" id="UP001424459"/>
    </source>
</evidence>
<organism evidence="2 3">
    <name type="scientific">Sphingomonas rosea</name>
    <dbReference type="NCBI Taxonomy" id="335605"/>
    <lineage>
        <taxon>Bacteria</taxon>
        <taxon>Pseudomonadati</taxon>
        <taxon>Pseudomonadota</taxon>
        <taxon>Alphaproteobacteria</taxon>
        <taxon>Sphingomonadales</taxon>
        <taxon>Sphingomonadaceae</taxon>
        <taxon>Sphingomonas</taxon>
    </lineage>
</organism>
<sequence length="73" mass="7759">MGIKGGDDRRPPRVGRPRHGAPDHGLMAEVEAVEIAKGDDGIAERFRHAGAGGKALHLGLGCRCKRKPPLVSR</sequence>
<gene>
    <name evidence="2" type="ORF">GCM10022281_11920</name>
</gene>
<proteinExistence type="predicted"/>
<accession>A0ABP7TZJ4</accession>
<name>A0ABP7TZJ4_9SPHN</name>
<reference evidence="3" key="1">
    <citation type="journal article" date="2019" name="Int. J. Syst. Evol. Microbiol.">
        <title>The Global Catalogue of Microorganisms (GCM) 10K type strain sequencing project: providing services to taxonomists for standard genome sequencing and annotation.</title>
        <authorList>
            <consortium name="The Broad Institute Genomics Platform"/>
            <consortium name="The Broad Institute Genome Sequencing Center for Infectious Disease"/>
            <person name="Wu L."/>
            <person name="Ma J."/>
        </authorList>
    </citation>
    <scope>NUCLEOTIDE SEQUENCE [LARGE SCALE GENOMIC DNA]</scope>
    <source>
        <strain evidence="3">JCM 17564</strain>
    </source>
</reference>
<feature type="compositionally biased region" description="Basic and acidic residues" evidence="1">
    <location>
        <begin position="1"/>
        <end position="11"/>
    </location>
</feature>
<keyword evidence="3" id="KW-1185">Reference proteome</keyword>